<dbReference type="EMBL" id="KI395483">
    <property type="protein sequence ID" value="ERM98254.1"/>
    <property type="molecule type" value="Genomic_DNA"/>
</dbReference>
<dbReference type="Gramene" id="ERM98254">
    <property type="protein sequence ID" value="ERM98254"/>
    <property type="gene ID" value="AMTR_s00095p00175380"/>
</dbReference>
<dbReference type="HOGENOM" id="CLU_1590608_0_0_1"/>
<proteinExistence type="predicted"/>
<protein>
    <submittedName>
        <fullName evidence="1">Uncharacterized protein</fullName>
    </submittedName>
</protein>
<accession>W1NUC6</accession>
<name>W1NUC6_AMBTC</name>
<evidence type="ECO:0000313" key="1">
    <source>
        <dbReference type="EMBL" id="ERM98254.1"/>
    </source>
</evidence>
<dbReference type="AlphaFoldDB" id="W1NUC6"/>
<gene>
    <name evidence="1" type="ORF">AMTR_s00095p00175380</name>
</gene>
<feature type="non-terminal residue" evidence="1">
    <location>
        <position position="168"/>
    </location>
</feature>
<evidence type="ECO:0000313" key="2">
    <source>
        <dbReference type="Proteomes" id="UP000017836"/>
    </source>
</evidence>
<dbReference type="Proteomes" id="UP000017836">
    <property type="component" value="Unassembled WGS sequence"/>
</dbReference>
<reference evidence="2" key="1">
    <citation type="journal article" date="2013" name="Science">
        <title>The Amborella genome and the evolution of flowering plants.</title>
        <authorList>
            <consortium name="Amborella Genome Project"/>
        </authorList>
    </citation>
    <scope>NUCLEOTIDE SEQUENCE [LARGE SCALE GENOMIC DNA]</scope>
</reference>
<keyword evidence="2" id="KW-1185">Reference proteome</keyword>
<sequence length="168" mass="19331">AYLGGGGSMPLRFEWMWLQVGSFQNSLGSGGPSSMWRGGQDIGFTNAGFLMKTITNFDRIEVERALMIEECKLCHRAKVALEDFLCLEEVSWHQRSRLLKGKLQELNKHYSGNLQTNAGFLMKTITNFDRIEVERALMIEECKLCHRAKVVLEDFLCLKEVSWHQRSR</sequence>
<feature type="non-terminal residue" evidence="1">
    <location>
        <position position="1"/>
    </location>
</feature>
<organism evidence="1 2">
    <name type="scientific">Amborella trichopoda</name>
    <dbReference type="NCBI Taxonomy" id="13333"/>
    <lineage>
        <taxon>Eukaryota</taxon>
        <taxon>Viridiplantae</taxon>
        <taxon>Streptophyta</taxon>
        <taxon>Embryophyta</taxon>
        <taxon>Tracheophyta</taxon>
        <taxon>Spermatophyta</taxon>
        <taxon>Magnoliopsida</taxon>
        <taxon>Amborellales</taxon>
        <taxon>Amborellaceae</taxon>
        <taxon>Amborella</taxon>
    </lineage>
</organism>